<evidence type="ECO:0000313" key="3">
    <source>
        <dbReference type="Proteomes" id="UP000010824"/>
    </source>
</evidence>
<keyword evidence="1" id="KW-0812">Transmembrane</keyword>
<gene>
    <name evidence="2" type="ordered locus">Metfor_2610</name>
</gene>
<accession>L0HFT6</accession>
<dbReference type="HOGENOM" id="CLU_3245321_0_0_2"/>
<protein>
    <submittedName>
        <fullName evidence="2">Uncharacterized protein</fullName>
    </submittedName>
</protein>
<proteinExistence type="predicted"/>
<dbReference type="InParanoid" id="L0HFT6"/>
<dbReference type="KEGG" id="mfo:Metfor_2610"/>
<evidence type="ECO:0000256" key="1">
    <source>
        <dbReference type="SAM" id="Phobius"/>
    </source>
</evidence>
<organism evidence="2 3">
    <name type="scientific">Methanoregula formicica (strain DSM 22288 / NBRC 105244 / SMSP)</name>
    <dbReference type="NCBI Taxonomy" id="593750"/>
    <lineage>
        <taxon>Archaea</taxon>
        <taxon>Methanobacteriati</taxon>
        <taxon>Methanobacteriota</taxon>
        <taxon>Stenosarchaea group</taxon>
        <taxon>Methanomicrobia</taxon>
        <taxon>Methanomicrobiales</taxon>
        <taxon>Methanoregulaceae</taxon>
        <taxon>Methanoregula</taxon>
    </lineage>
</organism>
<evidence type="ECO:0000313" key="2">
    <source>
        <dbReference type="EMBL" id="AGB03602.1"/>
    </source>
</evidence>
<dbReference type="Proteomes" id="UP000010824">
    <property type="component" value="Chromosome"/>
</dbReference>
<dbReference type="AlphaFoldDB" id="L0HFT6"/>
<reference evidence="3" key="1">
    <citation type="submission" date="2011-12" db="EMBL/GenBank/DDBJ databases">
        <title>Complete sequence of Methanoregula formicicum SMSP.</title>
        <authorList>
            <person name="Lucas S."/>
            <person name="Han J."/>
            <person name="Lapidus A."/>
            <person name="Cheng J.-F."/>
            <person name="Goodwin L."/>
            <person name="Pitluck S."/>
            <person name="Peters L."/>
            <person name="Ovchinnikova G."/>
            <person name="Teshima H."/>
            <person name="Detter J.C."/>
            <person name="Han C."/>
            <person name="Tapia R."/>
            <person name="Land M."/>
            <person name="Hauser L."/>
            <person name="Kyrpides N."/>
            <person name="Ivanova N."/>
            <person name="Pagani I."/>
            <person name="Imachi H."/>
            <person name="Tamaki H."/>
            <person name="Sekiguchi Y."/>
            <person name="Kamagata Y."/>
            <person name="Cadillo-Quiroz H."/>
            <person name="Zinder S."/>
            <person name="Liu W.-T."/>
            <person name="Woyke T."/>
        </authorList>
    </citation>
    <scope>NUCLEOTIDE SEQUENCE [LARGE SCALE GENOMIC DNA]</scope>
    <source>
        <strain evidence="3">DSM 22288 / NBRC 105244 / SMSP</strain>
    </source>
</reference>
<sequence>MLLVKDLLIVKMKSGYGVTFVIAPAITILIRRNLRFLLVLQV</sequence>
<keyword evidence="1" id="KW-1133">Transmembrane helix</keyword>
<feature type="transmembrane region" description="Helical" evidence="1">
    <location>
        <begin position="12"/>
        <end position="30"/>
    </location>
</feature>
<reference evidence="2 3" key="2">
    <citation type="journal article" date="2014" name="Genome Announc.">
        <title>Complete Genome Sequence of Methanoregula formicica SMSPT, a Mesophilic Hydrogenotrophic Methanogen Isolated from a Methanogenic Upflow Anaerobic Sludge Blanket Reactor.</title>
        <authorList>
            <person name="Yamamoto K."/>
            <person name="Tamaki H."/>
            <person name="Cadillo-Quiroz H."/>
            <person name="Imachi H."/>
            <person name="Kyrpides N."/>
            <person name="Woyke T."/>
            <person name="Goodwin L."/>
            <person name="Zinder S.H."/>
            <person name="Kamagata Y."/>
            <person name="Liu W.T."/>
        </authorList>
    </citation>
    <scope>NUCLEOTIDE SEQUENCE [LARGE SCALE GENOMIC DNA]</scope>
    <source>
        <strain evidence="3">DSM 22288 / NBRC 105244 / SMSP</strain>
    </source>
</reference>
<name>L0HFT6_METFS</name>
<keyword evidence="3" id="KW-1185">Reference proteome</keyword>
<keyword evidence="1" id="KW-0472">Membrane</keyword>
<dbReference type="EMBL" id="CP003167">
    <property type="protein sequence ID" value="AGB03602.1"/>
    <property type="molecule type" value="Genomic_DNA"/>
</dbReference>